<feature type="domain" description="ABC transmembrane type-1" evidence="8">
    <location>
        <begin position="21"/>
        <end position="216"/>
    </location>
</feature>
<evidence type="ECO:0000256" key="6">
    <source>
        <dbReference type="ARBA" id="ARBA00023136"/>
    </source>
</evidence>
<keyword evidence="4 7" id="KW-0812">Transmembrane</keyword>
<comment type="caution">
    <text evidence="9">The sequence shown here is derived from an EMBL/GenBank/DDBJ whole genome shotgun (WGS) entry which is preliminary data.</text>
</comment>
<evidence type="ECO:0000256" key="3">
    <source>
        <dbReference type="ARBA" id="ARBA00022475"/>
    </source>
</evidence>
<dbReference type="CDD" id="cd06261">
    <property type="entry name" value="TM_PBP2"/>
    <property type="match status" value="1"/>
</dbReference>
<evidence type="ECO:0000256" key="1">
    <source>
        <dbReference type="ARBA" id="ARBA00004651"/>
    </source>
</evidence>
<keyword evidence="2 7" id="KW-0813">Transport</keyword>
<comment type="similarity">
    <text evidence="7">Belongs to the binding-protein-dependent transport system permease family.</text>
</comment>
<reference evidence="9 10" key="1">
    <citation type="submission" date="2024-11" db="EMBL/GenBank/DDBJ databases">
        <authorList>
            <person name="Heng Y.C."/>
            <person name="Lim A.C.H."/>
            <person name="Lee J.K.Y."/>
            <person name="Kittelmann S."/>
        </authorList>
    </citation>
    <scope>NUCLEOTIDE SEQUENCE [LARGE SCALE GENOMIC DNA]</scope>
    <source>
        <strain evidence="9 10">WILCCON 0269</strain>
    </source>
</reference>
<evidence type="ECO:0000259" key="8">
    <source>
        <dbReference type="PROSITE" id="PS50928"/>
    </source>
</evidence>
<dbReference type="PANTHER" id="PTHR30614">
    <property type="entry name" value="MEMBRANE COMPONENT OF AMINO ACID ABC TRANSPORTER"/>
    <property type="match status" value="1"/>
</dbReference>
<dbReference type="RefSeq" id="WP_406791461.1">
    <property type="nucleotide sequence ID" value="NZ_JBJHZX010000008.1"/>
</dbReference>
<proteinExistence type="inferred from homology"/>
<keyword evidence="3" id="KW-1003">Cell membrane</keyword>
<gene>
    <name evidence="9" type="ORF">ACJDU8_07150</name>
</gene>
<dbReference type="PROSITE" id="PS50928">
    <property type="entry name" value="ABC_TM1"/>
    <property type="match status" value="1"/>
</dbReference>
<name>A0ABW8SH59_9CLOT</name>
<dbReference type="SUPFAM" id="SSF161098">
    <property type="entry name" value="MetI-like"/>
    <property type="match status" value="1"/>
</dbReference>
<dbReference type="NCBIfam" id="TIGR01726">
    <property type="entry name" value="HEQRo_perm_3TM"/>
    <property type="match status" value="1"/>
</dbReference>
<dbReference type="InterPro" id="IPR000515">
    <property type="entry name" value="MetI-like"/>
</dbReference>
<accession>A0ABW8SH59</accession>
<protein>
    <submittedName>
        <fullName evidence="9">Amino acid ABC transporter permease</fullName>
    </submittedName>
</protein>
<comment type="subcellular location">
    <subcellularLocation>
        <location evidence="1 7">Cell membrane</location>
        <topology evidence="1 7">Multi-pass membrane protein</topology>
    </subcellularLocation>
</comment>
<evidence type="ECO:0000256" key="5">
    <source>
        <dbReference type="ARBA" id="ARBA00022989"/>
    </source>
</evidence>
<dbReference type="Pfam" id="PF00528">
    <property type="entry name" value="BPD_transp_1"/>
    <property type="match status" value="1"/>
</dbReference>
<dbReference type="EMBL" id="JBJHZX010000008">
    <property type="protein sequence ID" value="MFL0195342.1"/>
    <property type="molecule type" value="Genomic_DNA"/>
</dbReference>
<feature type="transmembrane region" description="Helical" evidence="7">
    <location>
        <begin position="23"/>
        <end position="48"/>
    </location>
</feature>
<evidence type="ECO:0000313" key="9">
    <source>
        <dbReference type="EMBL" id="MFL0195342.1"/>
    </source>
</evidence>
<organism evidence="9 10">
    <name type="scientific">Candidatus Clostridium eludens</name>
    <dbReference type="NCBI Taxonomy" id="3381663"/>
    <lineage>
        <taxon>Bacteria</taxon>
        <taxon>Bacillati</taxon>
        <taxon>Bacillota</taxon>
        <taxon>Clostridia</taxon>
        <taxon>Eubacteriales</taxon>
        <taxon>Clostridiaceae</taxon>
        <taxon>Clostridium</taxon>
    </lineage>
</organism>
<dbReference type="InterPro" id="IPR035906">
    <property type="entry name" value="MetI-like_sf"/>
</dbReference>
<feature type="transmembrane region" description="Helical" evidence="7">
    <location>
        <begin position="97"/>
        <end position="116"/>
    </location>
</feature>
<evidence type="ECO:0000313" key="10">
    <source>
        <dbReference type="Proteomes" id="UP001623660"/>
    </source>
</evidence>
<evidence type="ECO:0000256" key="4">
    <source>
        <dbReference type="ARBA" id="ARBA00022692"/>
    </source>
</evidence>
<keyword evidence="10" id="KW-1185">Reference proteome</keyword>
<dbReference type="Proteomes" id="UP001623660">
    <property type="component" value="Unassembled WGS sequence"/>
</dbReference>
<feature type="transmembrane region" description="Helical" evidence="7">
    <location>
        <begin position="69"/>
        <end position="91"/>
    </location>
</feature>
<sequence>MGKLFDIRLVFEYLPQLLSRLHITLLIVLLATVIGIFLGMILALFRIYKIPILNQISIVYISFMRGTPIIVQMFIVYYGLPVLFMLIGIDINKWDKLFFVIITYGLNAAAFMAEVIRSAIISVSIGQTEAAYSVGMTRIQTFHRVVAPQALLIALPSLSTNMVGLLQDSSIAFSLGIIDVMGKAQTIGARTYHTLEGYIGSALIFLVLSILVEKGCTVIEKKVTYKKIIGDGR</sequence>
<dbReference type="Gene3D" id="1.10.3720.10">
    <property type="entry name" value="MetI-like"/>
    <property type="match status" value="1"/>
</dbReference>
<keyword evidence="5 7" id="KW-1133">Transmembrane helix</keyword>
<dbReference type="PANTHER" id="PTHR30614:SF45">
    <property type="entry name" value="L-CYSTINE TRANSPORT SYSTEM PERMEASE PROTEIN TCYL"/>
    <property type="match status" value="1"/>
</dbReference>
<keyword evidence="6 7" id="KW-0472">Membrane</keyword>
<evidence type="ECO:0000256" key="7">
    <source>
        <dbReference type="RuleBase" id="RU363032"/>
    </source>
</evidence>
<dbReference type="InterPro" id="IPR043429">
    <property type="entry name" value="ArtM/GltK/GlnP/TcyL/YhdX-like"/>
</dbReference>
<dbReference type="InterPro" id="IPR010065">
    <property type="entry name" value="AA_ABC_transptr_permease_3TM"/>
</dbReference>
<evidence type="ECO:0000256" key="2">
    <source>
        <dbReference type="ARBA" id="ARBA00022448"/>
    </source>
</evidence>